<comment type="caution">
    <text evidence="2">The sequence shown here is derived from an EMBL/GenBank/DDBJ whole genome shotgun (WGS) entry which is preliminary data.</text>
</comment>
<dbReference type="Proteomes" id="UP000297890">
    <property type="component" value="Unassembled WGS sequence"/>
</dbReference>
<reference evidence="2 3" key="1">
    <citation type="journal article" date="2019" name="ISME J.">
        <title>Candidatus Macondimonas diazotrophica, a novel gammaproteobacterial genus dominating crude-oil-contaminated coastal sediments.</title>
        <authorList>
            <person name="Karthikeyan S."/>
            <person name="Konstantinidis K."/>
        </authorList>
    </citation>
    <scope>NUCLEOTIDE SEQUENCE [LARGE SCALE GENOMIC DNA]</scope>
    <source>
        <strain evidence="2 3">KTK01</strain>
    </source>
</reference>
<dbReference type="EMBL" id="SRIO01000032">
    <property type="protein sequence ID" value="TFZ81256.1"/>
    <property type="molecule type" value="Genomic_DNA"/>
</dbReference>
<accession>A0A4Z0F6Y5</accession>
<dbReference type="RefSeq" id="WP_135282887.1">
    <property type="nucleotide sequence ID" value="NZ_SRIO01000032.1"/>
</dbReference>
<keyword evidence="1" id="KW-1133">Transmembrane helix</keyword>
<organism evidence="2 3">
    <name type="scientific">Candidatus Macondimonas diazotrophica</name>
    <dbReference type="NCBI Taxonomy" id="2305248"/>
    <lineage>
        <taxon>Bacteria</taxon>
        <taxon>Pseudomonadati</taxon>
        <taxon>Pseudomonadota</taxon>
        <taxon>Gammaproteobacteria</taxon>
        <taxon>Chromatiales</taxon>
        <taxon>Ectothiorhodospiraceae</taxon>
        <taxon>Candidatus Macondimonas</taxon>
    </lineage>
</organism>
<evidence type="ECO:0000313" key="3">
    <source>
        <dbReference type="Proteomes" id="UP000297890"/>
    </source>
</evidence>
<protein>
    <submittedName>
        <fullName evidence="2">Uncharacterized protein</fullName>
    </submittedName>
</protein>
<dbReference type="AlphaFoldDB" id="A0A4Z0F6Y5"/>
<keyword evidence="3" id="KW-1185">Reference proteome</keyword>
<keyword evidence="1" id="KW-0472">Membrane</keyword>
<gene>
    <name evidence="2" type="ORF">E4680_13185</name>
</gene>
<sequence length="69" mass="7757">MNKVTSTLRDFGIDANLSDWQRLGDNQARFLHRLIILGAVVGSAGKYSTVWLLPDGRRLEIQSMSVRIV</sequence>
<proteinExistence type="predicted"/>
<evidence type="ECO:0000313" key="2">
    <source>
        <dbReference type="EMBL" id="TFZ81256.1"/>
    </source>
</evidence>
<keyword evidence="1" id="KW-0812">Transmembrane</keyword>
<feature type="transmembrane region" description="Helical" evidence="1">
    <location>
        <begin position="30"/>
        <end position="53"/>
    </location>
</feature>
<name>A0A4Z0F6Y5_9GAMM</name>
<evidence type="ECO:0000256" key="1">
    <source>
        <dbReference type="SAM" id="Phobius"/>
    </source>
</evidence>